<proteinExistence type="predicted"/>
<evidence type="ECO:0000313" key="3">
    <source>
        <dbReference type="Proteomes" id="UP000054350"/>
    </source>
</evidence>
<evidence type="ECO:0000313" key="2">
    <source>
        <dbReference type="EMBL" id="KNE70384.1"/>
    </source>
</evidence>
<feature type="region of interest" description="Disordered" evidence="1">
    <location>
        <begin position="75"/>
        <end position="144"/>
    </location>
</feature>
<evidence type="ECO:0000256" key="1">
    <source>
        <dbReference type="SAM" id="MobiDB-lite"/>
    </source>
</evidence>
<feature type="region of interest" description="Disordered" evidence="1">
    <location>
        <begin position="400"/>
        <end position="422"/>
    </location>
</feature>
<dbReference type="Proteomes" id="UP000054350">
    <property type="component" value="Unassembled WGS sequence"/>
</dbReference>
<feature type="compositionally biased region" description="Basic and acidic residues" evidence="1">
    <location>
        <begin position="210"/>
        <end position="221"/>
    </location>
</feature>
<feature type="compositionally biased region" description="Basic and acidic residues" evidence="1">
    <location>
        <begin position="232"/>
        <end position="259"/>
    </location>
</feature>
<keyword evidence="3" id="KW-1185">Reference proteome</keyword>
<accession>A0A0L0T729</accession>
<sequence>MHPPTSLTAPSPPPSAPPSAPPGQRYLIILGPFPRVSPRPARLLVRAQPADVRDWLQAAPFSILDGTVSNHARTSTTASDAAAPPLLAAPSLPGSSAASPPPAPRGRSRSRSPRPSHDSTTSDRDRPMHGASETHEQAVRDRAHATEAELAVTVNPAWNFAIPPSVLPGTPGAEWCGVADAPASTSHRRGASTGRHQDSITSRRHGARTRSRESRESRESRSYASPTRRDHRSYESRPYEPPRRRDHESHRSRVSRDSRSSTNGTHRSPTSSTAFLPPSCETTWGPTSASGYASSASHPVASQHQDVEGGGPLSDPESASSANGGTGHPYGAHQGAQGYYDAGQGYYGAGQPYSAGYQGFGGTYQGLGQGYGAGQWLGAYSAHCANPGYGAPQGFNASPPGMMGLPPSQQLPAAPNVDHNDPRAAWAATVQPRMDADDDDFMQQEHSKS</sequence>
<name>A0A0L0T729_ALLM3</name>
<reference evidence="3" key="2">
    <citation type="submission" date="2009-11" db="EMBL/GenBank/DDBJ databases">
        <title>The Genome Sequence of Allomyces macrogynus strain ATCC 38327.</title>
        <authorList>
            <consortium name="The Broad Institute Genome Sequencing Platform"/>
            <person name="Russ C."/>
            <person name="Cuomo C."/>
            <person name="Shea T."/>
            <person name="Young S.K."/>
            <person name="Zeng Q."/>
            <person name="Koehrsen M."/>
            <person name="Haas B."/>
            <person name="Borodovsky M."/>
            <person name="Guigo R."/>
            <person name="Alvarado L."/>
            <person name="Berlin A."/>
            <person name="Borenstein D."/>
            <person name="Chen Z."/>
            <person name="Engels R."/>
            <person name="Freedman E."/>
            <person name="Gellesch M."/>
            <person name="Goldberg J."/>
            <person name="Griggs A."/>
            <person name="Gujja S."/>
            <person name="Heiman D."/>
            <person name="Hepburn T."/>
            <person name="Howarth C."/>
            <person name="Jen D."/>
            <person name="Larson L."/>
            <person name="Lewis B."/>
            <person name="Mehta T."/>
            <person name="Park D."/>
            <person name="Pearson M."/>
            <person name="Roberts A."/>
            <person name="Saif S."/>
            <person name="Shenoy N."/>
            <person name="Sisk P."/>
            <person name="Stolte C."/>
            <person name="Sykes S."/>
            <person name="Walk T."/>
            <person name="White J."/>
            <person name="Yandava C."/>
            <person name="Burger G."/>
            <person name="Gray M.W."/>
            <person name="Holland P.W.H."/>
            <person name="King N."/>
            <person name="Lang F.B.F."/>
            <person name="Roger A.J."/>
            <person name="Ruiz-Trillo I."/>
            <person name="Lander E."/>
            <person name="Nusbaum C."/>
        </authorList>
    </citation>
    <scope>NUCLEOTIDE SEQUENCE [LARGE SCALE GENOMIC DNA]</scope>
    <source>
        <strain evidence="3">ATCC 38327</strain>
    </source>
</reference>
<organism evidence="2 3">
    <name type="scientific">Allomyces macrogynus (strain ATCC 38327)</name>
    <name type="common">Allomyces javanicus var. macrogynus</name>
    <dbReference type="NCBI Taxonomy" id="578462"/>
    <lineage>
        <taxon>Eukaryota</taxon>
        <taxon>Fungi</taxon>
        <taxon>Fungi incertae sedis</taxon>
        <taxon>Blastocladiomycota</taxon>
        <taxon>Blastocladiomycetes</taxon>
        <taxon>Blastocladiales</taxon>
        <taxon>Blastocladiaceae</taxon>
        <taxon>Allomyces</taxon>
    </lineage>
</organism>
<feature type="compositionally biased region" description="Pro residues" evidence="1">
    <location>
        <begin position="10"/>
        <end position="21"/>
    </location>
</feature>
<feature type="region of interest" description="Disordered" evidence="1">
    <location>
        <begin position="178"/>
        <end position="330"/>
    </location>
</feature>
<protein>
    <submittedName>
        <fullName evidence="2">Uncharacterized protein</fullName>
    </submittedName>
</protein>
<gene>
    <name evidence="2" type="ORF">AMAG_20097</name>
</gene>
<feature type="region of interest" description="Disordered" evidence="1">
    <location>
        <begin position="1"/>
        <end position="26"/>
    </location>
</feature>
<feature type="compositionally biased region" description="Basic and acidic residues" evidence="1">
    <location>
        <begin position="115"/>
        <end position="144"/>
    </location>
</feature>
<feature type="compositionally biased region" description="Polar residues" evidence="1">
    <location>
        <begin position="262"/>
        <end position="304"/>
    </location>
</feature>
<feature type="compositionally biased region" description="Low complexity" evidence="1">
    <location>
        <begin position="75"/>
        <end position="98"/>
    </location>
</feature>
<dbReference type="VEuPathDB" id="FungiDB:AMAG_20097"/>
<reference evidence="2 3" key="1">
    <citation type="submission" date="2009-11" db="EMBL/GenBank/DDBJ databases">
        <title>Annotation of Allomyces macrogynus ATCC 38327.</title>
        <authorList>
            <consortium name="The Broad Institute Genome Sequencing Platform"/>
            <person name="Russ C."/>
            <person name="Cuomo C."/>
            <person name="Burger G."/>
            <person name="Gray M.W."/>
            <person name="Holland P.W.H."/>
            <person name="King N."/>
            <person name="Lang F.B.F."/>
            <person name="Roger A.J."/>
            <person name="Ruiz-Trillo I."/>
            <person name="Young S.K."/>
            <person name="Zeng Q."/>
            <person name="Gargeya S."/>
            <person name="Fitzgerald M."/>
            <person name="Haas B."/>
            <person name="Abouelleil A."/>
            <person name="Alvarado L."/>
            <person name="Arachchi H.M."/>
            <person name="Berlin A."/>
            <person name="Chapman S.B."/>
            <person name="Gearin G."/>
            <person name="Goldberg J."/>
            <person name="Griggs A."/>
            <person name="Gujja S."/>
            <person name="Hansen M."/>
            <person name="Heiman D."/>
            <person name="Howarth C."/>
            <person name="Larimer J."/>
            <person name="Lui A."/>
            <person name="MacDonald P.J.P."/>
            <person name="McCowen C."/>
            <person name="Montmayeur A."/>
            <person name="Murphy C."/>
            <person name="Neiman D."/>
            <person name="Pearson M."/>
            <person name="Priest M."/>
            <person name="Roberts A."/>
            <person name="Saif S."/>
            <person name="Shea T."/>
            <person name="Sisk P."/>
            <person name="Stolte C."/>
            <person name="Sykes S."/>
            <person name="Wortman J."/>
            <person name="Nusbaum C."/>
            <person name="Birren B."/>
        </authorList>
    </citation>
    <scope>NUCLEOTIDE SEQUENCE [LARGE SCALE GENOMIC DNA]</scope>
    <source>
        <strain evidence="2 3">ATCC 38327</strain>
    </source>
</reference>
<dbReference type="EMBL" id="GG745365">
    <property type="protein sequence ID" value="KNE70384.1"/>
    <property type="molecule type" value="Genomic_DNA"/>
</dbReference>
<dbReference type="AlphaFoldDB" id="A0A0L0T729"/>